<accession>A0A9P4I3J1</accession>
<dbReference type="EMBL" id="ML978142">
    <property type="protein sequence ID" value="KAF2092838.1"/>
    <property type="molecule type" value="Genomic_DNA"/>
</dbReference>
<keyword evidence="3" id="KW-1185">Reference proteome</keyword>
<proteinExistence type="predicted"/>
<feature type="compositionally biased region" description="Basic and acidic residues" evidence="1">
    <location>
        <begin position="183"/>
        <end position="208"/>
    </location>
</feature>
<comment type="caution">
    <text evidence="2">The sequence shown here is derived from an EMBL/GenBank/DDBJ whole genome shotgun (WGS) entry which is preliminary data.</text>
</comment>
<evidence type="ECO:0000256" key="1">
    <source>
        <dbReference type="SAM" id="MobiDB-lite"/>
    </source>
</evidence>
<reference evidence="2" key="1">
    <citation type="journal article" date="2020" name="Stud. Mycol.">
        <title>101 Dothideomycetes genomes: a test case for predicting lifestyles and emergence of pathogens.</title>
        <authorList>
            <person name="Haridas S."/>
            <person name="Albert R."/>
            <person name="Binder M."/>
            <person name="Bloem J."/>
            <person name="Labutti K."/>
            <person name="Salamov A."/>
            <person name="Andreopoulos B."/>
            <person name="Baker S."/>
            <person name="Barry K."/>
            <person name="Bills G."/>
            <person name="Bluhm B."/>
            <person name="Cannon C."/>
            <person name="Castanera R."/>
            <person name="Culley D."/>
            <person name="Daum C."/>
            <person name="Ezra D."/>
            <person name="Gonzalez J."/>
            <person name="Henrissat B."/>
            <person name="Kuo A."/>
            <person name="Liang C."/>
            <person name="Lipzen A."/>
            <person name="Lutzoni F."/>
            <person name="Magnuson J."/>
            <person name="Mondo S."/>
            <person name="Nolan M."/>
            <person name="Ohm R."/>
            <person name="Pangilinan J."/>
            <person name="Park H.-J."/>
            <person name="Ramirez L."/>
            <person name="Alfaro M."/>
            <person name="Sun H."/>
            <person name="Tritt A."/>
            <person name="Yoshinaga Y."/>
            <person name="Zwiers L.-H."/>
            <person name="Turgeon B."/>
            <person name="Goodwin S."/>
            <person name="Spatafora J."/>
            <person name="Crous P."/>
            <person name="Grigoriev I."/>
        </authorList>
    </citation>
    <scope>NUCLEOTIDE SEQUENCE</scope>
    <source>
        <strain evidence="2">CBS 133067</strain>
    </source>
</reference>
<protein>
    <submittedName>
        <fullName evidence="2">Uncharacterized protein</fullName>
    </submittedName>
</protein>
<gene>
    <name evidence="2" type="ORF">NA57DRAFT_81986</name>
</gene>
<organism evidence="2 3">
    <name type="scientific">Rhizodiscina lignyota</name>
    <dbReference type="NCBI Taxonomy" id="1504668"/>
    <lineage>
        <taxon>Eukaryota</taxon>
        <taxon>Fungi</taxon>
        <taxon>Dikarya</taxon>
        <taxon>Ascomycota</taxon>
        <taxon>Pezizomycotina</taxon>
        <taxon>Dothideomycetes</taxon>
        <taxon>Pleosporomycetidae</taxon>
        <taxon>Aulographales</taxon>
        <taxon>Rhizodiscinaceae</taxon>
        <taxon>Rhizodiscina</taxon>
    </lineage>
</organism>
<dbReference type="Proteomes" id="UP000799772">
    <property type="component" value="Unassembled WGS sequence"/>
</dbReference>
<sequence>MGLFSRKKKTPDPFRMVIVDGRYFPISALGACPCEHVMKDGHCYTGTICYAGGPRGPRGAVPLSGPMIPAGGAPWAHDAMHPETWPNSEGLPDPAYQAEFERILTAQERGVPYVPGAGFGPRQGNDGILRHGPGLAEGMRRGWDRLRGPVGSGRDLFEHPDQRAAAHERLRTAREVGAQRTGNESELRRMEEEEGVYDMREQWEDRQDTMPPEPPGPWGVFGQLGRGRPVTVRRMPHGI</sequence>
<name>A0A9P4I3J1_9PEZI</name>
<feature type="region of interest" description="Disordered" evidence="1">
    <location>
        <begin position="174"/>
        <end position="225"/>
    </location>
</feature>
<dbReference type="AlphaFoldDB" id="A0A9P4I3J1"/>
<evidence type="ECO:0000313" key="3">
    <source>
        <dbReference type="Proteomes" id="UP000799772"/>
    </source>
</evidence>
<evidence type="ECO:0000313" key="2">
    <source>
        <dbReference type="EMBL" id="KAF2092838.1"/>
    </source>
</evidence>